<evidence type="ECO:0000256" key="8">
    <source>
        <dbReference type="ARBA" id="ARBA00023204"/>
    </source>
</evidence>
<evidence type="ECO:0000256" key="1">
    <source>
        <dbReference type="ARBA" id="ARBA00004123"/>
    </source>
</evidence>
<evidence type="ECO:0000256" key="7">
    <source>
        <dbReference type="ARBA" id="ARBA00023125"/>
    </source>
</evidence>
<dbReference type="InterPro" id="IPR038932">
    <property type="entry name" value="PARPBP"/>
</dbReference>
<reference evidence="13" key="2">
    <citation type="submission" date="2021-09" db="EMBL/GenBank/DDBJ databases">
        <authorList>
            <person name="Jia N."/>
            <person name="Wang J."/>
            <person name="Shi W."/>
            <person name="Du L."/>
            <person name="Sun Y."/>
            <person name="Zhan W."/>
            <person name="Jiang J."/>
            <person name="Wang Q."/>
            <person name="Zhang B."/>
            <person name="Ji P."/>
            <person name="Sakyi L.B."/>
            <person name="Cui X."/>
            <person name="Yuan T."/>
            <person name="Jiang B."/>
            <person name="Yang W."/>
            <person name="Lam T.T.-Y."/>
            <person name="Chang Q."/>
            <person name="Ding S."/>
            <person name="Wang X."/>
            <person name="Zhu J."/>
            <person name="Ruan X."/>
            <person name="Zhao L."/>
            <person name="Wei J."/>
            <person name="Que T."/>
            <person name="Du C."/>
            <person name="Cheng J."/>
            <person name="Dai P."/>
            <person name="Han X."/>
            <person name="Huang E."/>
            <person name="Gao Y."/>
            <person name="Liu J."/>
            <person name="Shao H."/>
            <person name="Ye R."/>
            <person name="Li L."/>
            <person name="Wei W."/>
            <person name="Wang X."/>
            <person name="Wang C."/>
            <person name="Huo Q."/>
            <person name="Li W."/>
            <person name="Guo W."/>
            <person name="Chen H."/>
            <person name="Chen S."/>
            <person name="Zhou L."/>
            <person name="Zhou L."/>
            <person name="Ni X."/>
            <person name="Tian J."/>
            <person name="Zhou Y."/>
            <person name="Sheng Y."/>
            <person name="Liu T."/>
            <person name="Pan Y."/>
            <person name="Xia L."/>
            <person name="Li J."/>
            <person name="Zhao F."/>
            <person name="Cao W."/>
        </authorList>
    </citation>
    <scope>NUCLEOTIDE SEQUENCE</scope>
    <source>
        <strain evidence="13">Rmic-2018</strain>
        <tissue evidence="13">Larvae</tissue>
    </source>
</reference>
<dbReference type="PANTHER" id="PTHR32121">
    <property type="entry name" value="PCNA-INTERACTING PARTNER"/>
    <property type="match status" value="1"/>
</dbReference>
<evidence type="ECO:0000256" key="6">
    <source>
        <dbReference type="ARBA" id="ARBA00022763"/>
    </source>
</evidence>
<reference evidence="13" key="1">
    <citation type="journal article" date="2020" name="Cell">
        <title>Large-Scale Comparative Analyses of Tick Genomes Elucidate Their Genetic Diversity and Vector Capacities.</title>
        <authorList>
            <consortium name="Tick Genome and Microbiome Consortium (TIGMIC)"/>
            <person name="Jia N."/>
            <person name="Wang J."/>
            <person name="Shi W."/>
            <person name="Du L."/>
            <person name="Sun Y."/>
            <person name="Zhan W."/>
            <person name="Jiang J.F."/>
            <person name="Wang Q."/>
            <person name="Zhang B."/>
            <person name="Ji P."/>
            <person name="Bell-Sakyi L."/>
            <person name="Cui X.M."/>
            <person name="Yuan T.T."/>
            <person name="Jiang B.G."/>
            <person name="Yang W.F."/>
            <person name="Lam T.T."/>
            <person name="Chang Q.C."/>
            <person name="Ding S.J."/>
            <person name="Wang X.J."/>
            <person name="Zhu J.G."/>
            <person name="Ruan X.D."/>
            <person name="Zhao L."/>
            <person name="Wei J.T."/>
            <person name="Ye R.Z."/>
            <person name="Que T.C."/>
            <person name="Du C.H."/>
            <person name="Zhou Y.H."/>
            <person name="Cheng J.X."/>
            <person name="Dai P.F."/>
            <person name="Guo W.B."/>
            <person name="Han X.H."/>
            <person name="Huang E.J."/>
            <person name="Li L.F."/>
            <person name="Wei W."/>
            <person name="Gao Y.C."/>
            <person name="Liu J.Z."/>
            <person name="Shao H.Z."/>
            <person name="Wang X."/>
            <person name="Wang C.C."/>
            <person name="Yang T.C."/>
            <person name="Huo Q.B."/>
            <person name="Li W."/>
            <person name="Chen H.Y."/>
            <person name="Chen S.E."/>
            <person name="Zhou L.G."/>
            <person name="Ni X.B."/>
            <person name="Tian J.H."/>
            <person name="Sheng Y."/>
            <person name="Liu T."/>
            <person name="Pan Y.S."/>
            <person name="Xia L.Y."/>
            <person name="Li J."/>
            <person name="Zhao F."/>
            <person name="Cao W.C."/>
        </authorList>
    </citation>
    <scope>NUCLEOTIDE SEQUENCE</scope>
    <source>
        <strain evidence="13">Rmic-2018</strain>
    </source>
</reference>
<name>A0A9J6EH18_RHIMP</name>
<dbReference type="AlphaFoldDB" id="A0A9J6EH18"/>
<dbReference type="VEuPathDB" id="VectorBase:LOC119161581"/>
<evidence type="ECO:0000256" key="5">
    <source>
        <dbReference type="ARBA" id="ARBA00022490"/>
    </source>
</evidence>
<evidence type="ECO:0000256" key="4">
    <source>
        <dbReference type="ARBA" id="ARBA00014320"/>
    </source>
</evidence>
<keyword evidence="5" id="KW-0963">Cytoplasm</keyword>
<evidence type="ECO:0000256" key="2">
    <source>
        <dbReference type="ARBA" id="ARBA00004496"/>
    </source>
</evidence>
<keyword evidence="9" id="KW-0539">Nucleus</keyword>
<keyword evidence="8" id="KW-0234">DNA repair</keyword>
<evidence type="ECO:0000256" key="9">
    <source>
        <dbReference type="ARBA" id="ARBA00023242"/>
    </source>
</evidence>
<comment type="similarity">
    <text evidence="3">Belongs to the PARI family.</text>
</comment>
<accession>A0A9J6EH18</accession>
<sequence length="589" mass="66267">MAQGEEVGACFLWTAYDPCVQDAVVEFVKSEAGPNRQVHILRTESPSDDLKTSTLFGYIVNSIRKRELFPNWRTTVLAIPEHFKALHLCTARVNQRSGKFYALASEVMYADFLYKEHLARPDEPVKSEFVQEYLDFLSHTNTSNEWQVLKVFRRAIEEDSMFAAQVAKSVYLVHGPITTHFTKECIELLFKGRQPRRIVTEAPLDISVNEDYDISNVSVRADFSVVPEPDASTVEKSDSDSVEYSLRIMNAFLRILVNSCDELALATAMASPVFKLPHDAFKELKRLSLQKNSPMCKTVVSYVKQARLGSDSLAAPEYCALKPYICKLAAFVDVLLKLQNVVEGGLTMVAIEVVICTIGRCIRSACGHGPIWKTVLHCQANLVLLARRFHEEEDTENLADANDATLGTADSANTLRILRRLTDFLSTRHTFFRPLSVMDNRDANSTPLRIPHLLEYFKTPEPESEDDGYDVPLKQRLLEQFEREGATHLIAALHAMTDSGHKKKRRKSSIRKLPDKDTSFVSAQKEEPSVVQKKATRKGSSLQAKPSAARKVAKRSILDDINSASKKQRLSSKLVCEDQAKITSFFTKT</sequence>
<dbReference type="GO" id="GO:2000042">
    <property type="term" value="P:negative regulation of double-strand break repair via homologous recombination"/>
    <property type="evidence" value="ECO:0007669"/>
    <property type="project" value="InterPro"/>
</dbReference>
<dbReference type="Proteomes" id="UP000821866">
    <property type="component" value="Chromosome 2"/>
</dbReference>
<keyword evidence="7" id="KW-0238">DNA-binding</keyword>
<dbReference type="GO" id="GO:0005634">
    <property type="term" value="C:nucleus"/>
    <property type="evidence" value="ECO:0007669"/>
    <property type="project" value="UniProtKB-SubCell"/>
</dbReference>
<dbReference type="OrthoDB" id="6427080at2759"/>
<dbReference type="GO" id="GO:0005737">
    <property type="term" value="C:cytoplasm"/>
    <property type="evidence" value="ECO:0007669"/>
    <property type="project" value="UniProtKB-SubCell"/>
</dbReference>
<comment type="caution">
    <text evidence="13">The sequence shown here is derived from an EMBL/GenBank/DDBJ whole genome shotgun (WGS) entry which is preliminary data.</text>
</comment>
<evidence type="ECO:0000256" key="11">
    <source>
        <dbReference type="ARBA" id="ARBA00032731"/>
    </source>
</evidence>
<dbReference type="GO" id="GO:0006281">
    <property type="term" value="P:DNA repair"/>
    <property type="evidence" value="ECO:0007669"/>
    <property type="project" value="UniProtKB-KW"/>
</dbReference>
<dbReference type="EMBL" id="JABSTU010000004">
    <property type="protein sequence ID" value="KAH8033413.1"/>
    <property type="molecule type" value="Genomic_DNA"/>
</dbReference>
<evidence type="ECO:0000256" key="3">
    <source>
        <dbReference type="ARBA" id="ARBA00009135"/>
    </source>
</evidence>
<feature type="compositionally biased region" description="Basic residues" evidence="12">
    <location>
        <begin position="501"/>
        <end position="510"/>
    </location>
</feature>
<evidence type="ECO:0000256" key="10">
    <source>
        <dbReference type="ARBA" id="ARBA00031632"/>
    </source>
</evidence>
<dbReference type="GO" id="GO:0003677">
    <property type="term" value="F:DNA binding"/>
    <property type="evidence" value="ECO:0007669"/>
    <property type="project" value="UniProtKB-KW"/>
</dbReference>
<dbReference type="OMA" id="HGLVWET"/>
<feature type="region of interest" description="Disordered" evidence="12">
    <location>
        <begin position="497"/>
        <end position="570"/>
    </location>
</feature>
<comment type="subcellular location">
    <subcellularLocation>
        <location evidence="2">Cytoplasm</location>
    </subcellularLocation>
    <subcellularLocation>
        <location evidence="1">Nucleus</location>
    </subcellularLocation>
</comment>
<feature type="compositionally biased region" description="Basic and acidic residues" evidence="12">
    <location>
        <begin position="512"/>
        <end position="528"/>
    </location>
</feature>
<dbReference type="PANTHER" id="PTHR32121:SF0">
    <property type="entry name" value="PCNA-INTERACTING PARTNER"/>
    <property type="match status" value="1"/>
</dbReference>
<keyword evidence="14" id="KW-1185">Reference proteome</keyword>
<keyword evidence="6" id="KW-0227">DNA damage</keyword>
<evidence type="ECO:0000313" key="14">
    <source>
        <dbReference type="Proteomes" id="UP000821866"/>
    </source>
</evidence>
<gene>
    <name evidence="13" type="ORF">HPB51_012269</name>
</gene>
<evidence type="ECO:0000313" key="13">
    <source>
        <dbReference type="EMBL" id="KAH8033413.1"/>
    </source>
</evidence>
<organism evidence="13 14">
    <name type="scientific">Rhipicephalus microplus</name>
    <name type="common">Cattle tick</name>
    <name type="synonym">Boophilus microplus</name>
    <dbReference type="NCBI Taxonomy" id="6941"/>
    <lineage>
        <taxon>Eukaryota</taxon>
        <taxon>Metazoa</taxon>
        <taxon>Ecdysozoa</taxon>
        <taxon>Arthropoda</taxon>
        <taxon>Chelicerata</taxon>
        <taxon>Arachnida</taxon>
        <taxon>Acari</taxon>
        <taxon>Parasitiformes</taxon>
        <taxon>Ixodida</taxon>
        <taxon>Ixodoidea</taxon>
        <taxon>Ixodidae</taxon>
        <taxon>Rhipicephalinae</taxon>
        <taxon>Rhipicephalus</taxon>
        <taxon>Boophilus</taxon>
    </lineage>
</organism>
<dbReference type="GO" id="GO:0000785">
    <property type="term" value="C:chromatin"/>
    <property type="evidence" value="ECO:0007669"/>
    <property type="project" value="TreeGrafter"/>
</dbReference>
<proteinExistence type="inferred from homology"/>
<evidence type="ECO:0000256" key="12">
    <source>
        <dbReference type="SAM" id="MobiDB-lite"/>
    </source>
</evidence>
<protein>
    <recommendedName>
        <fullName evidence="4">PCNA-interacting partner</fullName>
    </recommendedName>
    <alternativeName>
        <fullName evidence="10">PARP-1 binding protein</fullName>
    </alternativeName>
    <alternativeName>
        <fullName evidence="11">PARP1-binding protein</fullName>
    </alternativeName>
</protein>